<dbReference type="AlphaFoldDB" id="A0A9P6U6C7"/>
<gene>
    <name evidence="2" type="ORF">DFQ27_002874</name>
</gene>
<dbReference type="PANTHER" id="PTHR31596">
    <property type="entry name" value="T-CELL ACTIVATION INHIBITOR, MITOCHONDRIAL"/>
    <property type="match status" value="1"/>
</dbReference>
<feature type="domain" description="DUF4460" evidence="1">
    <location>
        <begin position="18"/>
        <end position="92"/>
    </location>
</feature>
<feature type="non-terminal residue" evidence="2">
    <location>
        <position position="248"/>
    </location>
</feature>
<comment type="caution">
    <text evidence="2">The sequence shown here is derived from an EMBL/GenBank/DDBJ whole genome shotgun (WGS) entry which is preliminary data.</text>
</comment>
<reference evidence="2" key="1">
    <citation type="journal article" date="2020" name="Fungal Divers.">
        <title>Resolving the Mortierellaceae phylogeny through synthesis of multi-gene phylogenetics and phylogenomics.</title>
        <authorList>
            <person name="Vandepol N."/>
            <person name="Liber J."/>
            <person name="Desiro A."/>
            <person name="Na H."/>
            <person name="Kennedy M."/>
            <person name="Barry K."/>
            <person name="Grigoriev I.V."/>
            <person name="Miller A.N."/>
            <person name="O'Donnell K."/>
            <person name="Stajich J.E."/>
            <person name="Bonito G."/>
        </authorList>
    </citation>
    <scope>NUCLEOTIDE SEQUENCE</scope>
    <source>
        <strain evidence="2">BC1065</strain>
    </source>
</reference>
<evidence type="ECO:0000313" key="2">
    <source>
        <dbReference type="EMBL" id="KAG0261609.1"/>
    </source>
</evidence>
<evidence type="ECO:0000313" key="3">
    <source>
        <dbReference type="Proteomes" id="UP000807716"/>
    </source>
</evidence>
<dbReference type="OrthoDB" id="2396601at2759"/>
<dbReference type="PANTHER" id="PTHR31596:SF1">
    <property type="entry name" value="T-CELL ACTIVATION INHIBITOR, MITOCHONDRIAL"/>
    <property type="match status" value="1"/>
</dbReference>
<dbReference type="Proteomes" id="UP000807716">
    <property type="component" value="Unassembled WGS sequence"/>
</dbReference>
<name>A0A9P6U6C7_9FUNG</name>
<dbReference type="Pfam" id="PF14687">
    <property type="entry name" value="DUF4460"/>
    <property type="match status" value="1"/>
</dbReference>
<dbReference type="GO" id="GO:0005739">
    <property type="term" value="C:mitochondrion"/>
    <property type="evidence" value="ECO:0007669"/>
    <property type="project" value="TreeGrafter"/>
</dbReference>
<organism evidence="2 3">
    <name type="scientific">Actinomortierella ambigua</name>
    <dbReference type="NCBI Taxonomy" id="1343610"/>
    <lineage>
        <taxon>Eukaryota</taxon>
        <taxon>Fungi</taxon>
        <taxon>Fungi incertae sedis</taxon>
        <taxon>Mucoromycota</taxon>
        <taxon>Mortierellomycotina</taxon>
        <taxon>Mortierellomycetes</taxon>
        <taxon>Mortierellales</taxon>
        <taxon>Mortierellaceae</taxon>
        <taxon>Actinomortierella</taxon>
    </lineage>
</organism>
<protein>
    <recommendedName>
        <fullName evidence="1">DUF4460 domain-containing protein</fullName>
    </recommendedName>
</protein>
<keyword evidence="3" id="KW-1185">Reference proteome</keyword>
<dbReference type="InterPro" id="IPR028031">
    <property type="entry name" value="DUF4460"/>
</dbReference>
<sequence>MRPSAKHAPLIEKAAREIRQDYVQRYLKQFLRRVHPDLFQHHPKEQAQNSASLQELLPIVGHDKQKMTANTPPAHVRDPPSLTANLSFYVRPITSAAIAASVAASETGSGSTKNATSRPLTLVEHNLPLPQAPIQAYTQHAMLNMQELEQELRSWEMVQSFMHLCTKVGVSVAEADQQYMQKQYQAVREAIQQASMGSSPQQAAKSLQEIFVEELQGSFAGSSGKTVCSTMSSSPSLSVASPASLAWK</sequence>
<evidence type="ECO:0000259" key="1">
    <source>
        <dbReference type="Pfam" id="PF14687"/>
    </source>
</evidence>
<proteinExistence type="predicted"/>
<dbReference type="EMBL" id="JAAAJB010000211">
    <property type="protein sequence ID" value="KAG0261609.1"/>
    <property type="molecule type" value="Genomic_DNA"/>
</dbReference>
<accession>A0A9P6U6C7</accession>
<dbReference type="InterPro" id="IPR027986">
    <property type="entry name" value="TCAIM"/>
</dbReference>